<name>A0A9N9ZNI4_9HYPO</name>
<dbReference type="Proteomes" id="UP000775872">
    <property type="component" value="Unassembled WGS sequence"/>
</dbReference>
<feature type="transmembrane region" description="Helical" evidence="7">
    <location>
        <begin position="132"/>
        <end position="154"/>
    </location>
</feature>
<feature type="transmembrane region" description="Helical" evidence="7">
    <location>
        <begin position="6"/>
        <end position="25"/>
    </location>
</feature>
<dbReference type="OrthoDB" id="5417844at2759"/>
<dbReference type="GO" id="GO:0016020">
    <property type="term" value="C:membrane"/>
    <property type="evidence" value="ECO:0007669"/>
    <property type="project" value="UniProtKB-SubCell"/>
</dbReference>
<dbReference type="EMBL" id="CABFOC020000091">
    <property type="protein sequence ID" value="CAH0058864.1"/>
    <property type="molecule type" value="Genomic_DNA"/>
</dbReference>
<dbReference type="InterPro" id="IPR052337">
    <property type="entry name" value="SAT4-like"/>
</dbReference>
<evidence type="ECO:0000256" key="7">
    <source>
        <dbReference type="SAM" id="Phobius"/>
    </source>
</evidence>
<feature type="transmembrane region" description="Helical" evidence="7">
    <location>
        <begin position="211"/>
        <end position="235"/>
    </location>
</feature>
<reference evidence="9" key="1">
    <citation type="submission" date="2021-10" db="EMBL/GenBank/DDBJ databases">
        <authorList>
            <person name="Piombo E."/>
        </authorList>
    </citation>
    <scope>NUCLEOTIDE SEQUENCE</scope>
</reference>
<keyword evidence="4 7" id="KW-0472">Membrane</keyword>
<dbReference type="Pfam" id="PF20684">
    <property type="entry name" value="Fung_rhodopsin"/>
    <property type="match status" value="1"/>
</dbReference>
<organism evidence="9 10">
    <name type="scientific">Clonostachys solani</name>
    <dbReference type="NCBI Taxonomy" id="160281"/>
    <lineage>
        <taxon>Eukaryota</taxon>
        <taxon>Fungi</taxon>
        <taxon>Dikarya</taxon>
        <taxon>Ascomycota</taxon>
        <taxon>Pezizomycotina</taxon>
        <taxon>Sordariomycetes</taxon>
        <taxon>Hypocreomycetidae</taxon>
        <taxon>Hypocreales</taxon>
        <taxon>Bionectriaceae</taxon>
        <taxon>Clonostachys</taxon>
    </lineage>
</organism>
<keyword evidence="10" id="KW-1185">Reference proteome</keyword>
<evidence type="ECO:0000259" key="8">
    <source>
        <dbReference type="Pfam" id="PF20684"/>
    </source>
</evidence>
<feature type="transmembrane region" description="Helical" evidence="7">
    <location>
        <begin position="247"/>
        <end position="270"/>
    </location>
</feature>
<feature type="domain" description="Rhodopsin" evidence="8">
    <location>
        <begin position="25"/>
        <end position="310"/>
    </location>
</feature>
<dbReference type="InterPro" id="IPR049326">
    <property type="entry name" value="Rhodopsin_dom_fungi"/>
</dbReference>
<gene>
    <name evidence="9" type="ORF">CSOL1703_00007892</name>
</gene>
<evidence type="ECO:0000256" key="2">
    <source>
        <dbReference type="ARBA" id="ARBA00022692"/>
    </source>
</evidence>
<dbReference type="AlphaFoldDB" id="A0A9N9ZNI4"/>
<evidence type="ECO:0000256" key="3">
    <source>
        <dbReference type="ARBA" id="ARBA00022989"/>
    </source>
</evidence>
<sequence length="434" mass="48788">MAGLQLNIYVGIGITWFAAVISMLMRVAARRLTKVNWWYDDWFCIAAFVSLFAFLQHNIHNHILTIHTAFRYGVLRYLDPLYSPALILPIEPLVINDFVLGTKYWYLGKLMPDSLDEETRELILYHSRLLGFFNSLCYASSLATSKISILSFYWRLFSQSVIRIPILVMLVMSVIWIILRTFMLIFRCVPVQSIWDKTITDSVCNINSGQFFLGTIVTHFIMDVVILTLPVIEVYRLRLRLGQKLAIIALFVLGTIVCVASAFVLVELVNYNNDTTQMPYDYAMYCILGAVEVNVAIVSACFPLLRPVFRYILPMSFLSSVGYGSSQPISRPSNIIKLTTLTRTKREAEAAATKSSSTHNLADPESGEMSGFDGLHGQRAAGIQTVISTRYCGSESSGDGEHDIGGRHGIHVRNETVVEVEEVVDILGNKTPRN</sequence>
<comment type="caution">
    <text evidence="9">The sequence shown here is derived from an EMBL/GenBank/DDBJ whole genome shotgun (WGS) entry which is preliminary data.</text>
</comment>
<evidence type="ECO:0000256" key="4">
    <source>
        <dbReference type="ARBA" id="ARBA00023136"/>
    </source>
</evidence>
<keyword evidence="3 7" id="KW-1133">Transmembrane helix</keyword>
<feature type="region of interest" description="Disordered" evidence="6">
    <location>
        <begin position="347"/>
        <end position="374"/>
    </location>
</feature>
<comment type="similarity">
    <text evidence="5">Belongs to the SAT4 family.</text>
</comment>
<dbReference type="PANTHER" id="PTHR33048">
    <property type="entry name" value="PTH11-LIKE INTEGRAL MEMBRANE PROTEIN (AFU_ORTHOLOGUE AFUA_5G11245)"/>
    <property type="match status" value="1"/>
</dbReference>
<evidence type="ECO:0000256" key="6">
    <source>
        <dbReference type="SAM" id="MobiDB-lite"/>
    </source>
</evidence>
<feature type="transmembrane region" description="Helical" evidence="7">
    <location>
        <begin position="37"/>
        <end position="55"/>
    </location>
</feature>
<accession>A0A9N9ZNI4</accession>
<protein>
    <recommendedName>
        <fullName evidence="8">Rhodopsin domain-containing protein</fullName>
    </recommendedName>
</protein>
<comment type="subcellular location">
    <subcellularLocation>
        <location evidence="1">Membrane</location>
        <topology evidence="1">Multi-pass membrane protein</topology>
    </subcellularLocation>
</comment>
<evidence type="ECO:0000313" key="9">
    <source>
        <dbReference type="EMBL" id="CAH0058864.1"/>
    </source>
</evidence>
<evidence type="ECO:0000256" key="5">
    <source>
        <dbReference type="ARBA" id="ARBA00038359"/>
    </source>
</evidence>
<feature type="transmembrane region" description="Helical" evidence="7">
    <location>
        <begin position="282"/>
        <end position="305"/>
    </location>
</feature>
<feature type="transmembrane region" description="Helical" evidence="7">
    <location>
        <begin position="166"/>
        <end position="186"/>
    </location>
</feature>
<evidence type="ECO:0000313" key="10">
    <source>
        <dbReference type="Proteomes" id="UP000775872"/>
    </source>
</evidence>
<evidence type="ECO:0000256" key="1">
    <source>
        <dbReference type="ARBA" id="ARBA00004141"/>
    </source>
</evidence>
<proteinExistence type="inferred from homology"/>
<keyword evidence="2 7" id="KW-0812">Transmembrane</keyword>
<dbReference type="PANTHER" id="PTHR33048:SF47">
    <property type="entry name" value="INTEGRAL MEMBRANE PROTEIN-RELATED"/>
    <property type="match status" value="1"/>
</dbReference>